<sequence>MELRVTRGPMGGQDLKGQGLGFGVPATGIPASSIITAVQQQDYSASVWLRRRDKLEHVSSGYGAGGWKAAEVLGQKAGS</sequence>
<dbReference type="EMBL" id="BRZM01000093">
    <property type="protein sequence ID" value="GLD66463.1"/>
    <property type="molecule type" value="Genomic_DNA"/>
</dbReference>
<comment type="caution">
    <text evidence="1">The sequence shown here is derived from an EMBL/GenBank/DDBJ whole genome shotgun (WGS) entry which is preliminary data.</text>
</comment>
<dbReference type="Proteomes" id="UP001279410">
    <property type="component" value="Unassembled WGS sequence"/>
</dbReference>
<name>A0AAD3N4D7_LATJO</name>
<evidence type="ECO:0000313" key="2">
    <source>
        <dbReference type="Proteomes" id="UP001279410"/>
    </source>
</evidence>
<evidence type="ECO:0000313" key="1">
    <source>
        <dbReference type="EMBL" id="GLD66463.1"/>
    </source>
</evidence>
<reference evidence="1" key="1">
    <citation type="submission" date="2022-08" db="EMBL/GenBank/DDBJ databases">
        <title>Genome sequencing of akame (Lates japonicus).</title>
        <authorList>
            <person name="Hashiguchi Y."/>
            <person name="Takahashi H."/>
        </authorList>
    </citation>
    <scope>NUCLEOTIDE SEQUENCE</scope>
    <source>
        <strain evidence="1">Kochi</strain>
    </source>
</reference>
<accession>A0AAD3N4D7</accession>
<proteinExistence type="predicted"/>
<keyword evidence="2" id="KW-1185">Reference proteome</keyword>
<dbReference type="AlphaFoldDB" id="A0AAD3N4D7"/>
<protein>
    <submittedName>
        <fullName evidence="1">Inactive phospholipase D5 isoform X1</fullName>
    </submittedName>
</protein>
<organism evidence="1 2">
    <name type="scientific">Lates japonicus</name>
    <name type="common">Japanese lates</name>
    <dbReference type="NCBI Taxonomy" id="270547"/>
    <lineage>
        <taxon>Eukaryota</taxon>
        <taxon>Metazoa</taxon>
        <taxon>Chordata</taxon>
        <taxon>Craniata</taxon>
        <taxon>Vertebrata</taxon>
        <taxon>Euteleostomi</taxon>
        <taxon>Actinopterygii</taxon>
        <taxon>Neopterygii</taxon>
        <taxon>Teleostei</taxon>
        <taxon>Neoteleostei</taxon>
        <taxon>Acanthomorphata</taxon>
        <taxon>Carangaria</taxon>
        <taxon>Carangaria incertae sedis</taxon>
        <taxon>Centropomidae</taxon>
        <taxon>Lates</taxon>
    </lineage>
</organism>
<gene>
    <name evidence="1" type="ORF">AKAME5_001785400</name>
</gene>